<evidence type="ECO:0000313" key="1">
    <source>
        <dbReference type="EMBL" id="BAX03414.1"/>
    </source>
</evidence>
<dbReference type="Proteomes" id="UP000222295">
    <property type="component" value="Segment"/>
</dbReference>
<protein>
    <submittedName>
        <fullName evidence="1">Uncharacterized protein</fullName>
    </submittedName>
</protein>
<dbReference type="EMBL" id="AP017903">
    <property type="protein sequence ID" value="BAX03414.1"/>
    <property type="molecule type" value="Genomic_DNA"/>
</dbReference>
<evidence type="ECO:0000313" key="2">
    <source>
        <dbReference type="Proteomes" id="UP000222295"/>
    </source>
</evidence>
<dbReference type="GeneID" id="65105571"/>
<name>A0A1V1FY08_9CAUD</name>
<reference evidence="1 2" key="1">
    <citation type="journal article" date="2017" name="Microbes Environ.">
        <title>Discovery and Complete Genome Sequence of a Bacteriophage from an Obligate Intracellular Symbiont of a Cellulolytic Protist in the Termite Gut.</title>
        <authorList>
            <person name="Pramono A.K."/>
            <person name="Kuwahara H."/>
            <person name="Itoh T."/>
            <person name="Toyoda A."/>
            <person name="Yamada A."/>
            <person name="Hongoh Y."/>
        </authorList>
    </citation>
    <scope>NUCLEOTIDE SEQUENCE [LARGE SCALE GENOMIC DNA]</scope>
    <source>
        <strain evidence="1">ProJPt-Bp1</strain>
    </source>
</reference>
<proteinExistence type="predicted"/>
<keyword evidence="2" id="KW-1185">Reference proteome</keyword>
<accession>A0A1V1FY08</accession>
<sequence>MPLSNSGVEEYTIRTHGDMNGYAANDKEIMEGRTHGANYKRILVTNGQEEFMTRYAYDIDKQIDKENNRFKVHIWAGWNSREFYDCLHALKDDKNYAKVGVYNDVFISRNEDDNWDKYALHCEHIYLKTDAVKLFNKVEADEYLKEHPETNVFKRC</sequence>
<organism evidence="1 2">
    <name type="scientific">Azobacteroides phage ProJPt-Bp1</name>
    <dbReference type="NCBI Taxonomy" id="1920526"/>
    <lineage>
        <taxon>Viruses</taxon>
        <taxon>Duplodnaviria</taxon>
        <taxon>Heunggongvirae</taxon>
        <taxon>Uroviricota</taxon>
        <taxon>Caudoviricetes</taxon>
        <taxon>Crassvirales</taxon>
        <taxon>Suoliviridae</taxon>
        <taxon>Dechshavirus</taxon>
        <taxon>Dechshavirus japanensis</taxon>
    </lineage>
</organism>
<dbReference type="RefSeq" id="YP_010088137.1">
    <property type="nucleotide sequence ID" value="NC_055706.1"/>
</dbReference>
<dbReference type="KEGG" id="vg:65105571"/>